<name>A0A4U9DBD4_RAOTE</name>
<organism evidence="1 2">
    <name type="scientific">Raoultella terrigena</name>
    <name type="common">Klebsiella terrigena</name>
    <dbReference type="NCBI Taxonomy" id="577"/>
    <lineage>
        <taxon>Bacteria</taxon>
        <taxon>Pseudomonadati</taxon>
        <taxon>Pseudomonadota</taxon>
        <taxon>Gammaproteobacteria</taxon>
        <taxon>Enterobacterales</taxon>
        <taxon>Enterobacteriaceae</taxon>
        <taxon>Klebsiella/Raoultella group</taxon>
        <taxon>Raoultella</taxon>
    </lineage>
</organism>
<dbReference type="Proteomes" id="UP000339249">
    <property type="component" value="Unassembled WGS sequence"/>
</dbReference>
<evidence type="ECO:0000313" key="1">
    <source>
        <dbReference type="EMBL" id="VTN15061.1"/>
    </source>
</evidence>
<evidence type="ECO:0000313" key="2">
    <source>
        <dbReference type="Proteomes" id="UP000339249"/>
    </source>
</evidence>
<dbReference type="EMBL" id="CABDVU010000001">
    <property type="protein sequence ID" value="VTN15061.1"/>
    <property type="molecule type" value="Genomic_DNA"/>
</dbReference>
<dbReference type="AlphaFoldDB" id="A0A4U9DBD4"/>
<protein>
    <submittedName>
        <fullName evidence="1">Uncharacterized protein</fullName>
    </submittedName>
</protein>
<gene>
    <name evidence="1" type="ORF">NCTC9185_07140</name>
</gene>
<reference evidence="1 2" key="1">
    <citation type="submission" date="2019-04" db="EMBL/GenBank/DDBJ databases">
        <authorList>
            <consortium name="Pathogen Informatics"/>
        </authorList>
    </citation>
    <scope>NUCLEOTIDE SEQUENCE [LARGE SCALE GENOMIC DNA]</scope>
    <source>
        <strain evidence="1 2">NCTC9185</strain>
    </source>
</reference>
<accession>A0A4U9DBD4</accession>
<proteinExistence type="predicted"/>
<sequence>MRTASNLAFYSGSVDLLEILAVLRNEIFIEEVILPMRSRIIIQNYSPA</sequence>